<dbReference type="Proteomes" id="UP000823401">
    <property type="component" value="Unassembled WGS sequence"/>
</dbReference>
<dbReference type="RefSeq" id="WP_197104947.1">
    <property type="nucleotide sequence ID" value="NZ_JACCEL010000022.1"/>
</dbReference>
<protein>
    <submittedName>
        <fullName evidence="2">5-methylcytosine-specific restriction endonuclease system specificity protein McrC</fullName>
        <ecNumber evidence="2">3.1.21.-</ecNumber>
    </submittedName>
</protein>
<gene>
    <name evidence="2" type="primary">mcrC</name>
    <name evidence="2" type="ORF">HYQ42_08835</name>
</gene>
<sequence length="354" mass="42015">MKYKNTFIQNIYYMLTYAFKVLNQRNYEEVETETFDNVYNLFAEILIKGVQKQVKQGLHKEYIDKQENLLTIRGKINIRESMKNKMQKRQFLMCEYDELTEDNLYNQIIKSTMLVLMRESSVAEERKIKLKQLLLHFSKVQAVDLQNIEWRYLKIQRNNQTYQLLLNICYFVIYGLLLTTEKGTFKSPMFSDENINLLFERFVFNYYKEELQGIKVHAPHIDWHLSEEFFNEDSSFLPQMQTDIVLSRDEQKLIIDTKFYSYPLSEHDKLSSGNLYQIFSYVKNEDVNHTGEVSGLLLYAQTEADIHPDFNFEMSGNQISVKTLNLNQNFEGIKAELNQIVVERFGAESKIKSI</sequence>
<reference evidence="2 3" key="1">
    <citation type="submission" date="2020-07" db="EMBL/GenBank/DDBJ databases">
        <title>Facklamia lactis sp. nov., isolated from raw milk.</title>
        <authorList>
            <person name="Doll E.V."/>
            <person name="Huptas C."/>
            <person name="Staib L."/>
            <person name="Wenning M."/>
            <person name="Scherer S."/>
        </authorList>
    </citation>
    <scope>NUCLEOTIDE SEQUENCE [LARGE SCALE GENOMIC DNA]</scope>
    <source>
        <strain evidence="2 3">DSM 104272</strain>
    </source>
</reference>
<dbReference type="EMBL" id="JACCEL010000022">
    <property type="protein sequence ID" value="MBG9978897.1"/>
    <property type="molecule type" value="Genomic_DNA"/>
</dbReference>
<keyword evidence="1" id="KW-1133">Transmembrane helix</keyword>
<comment type="caution">
    <text evidence="2">The sequence shown here is derived from an EMBL/GenBank/DDBJ whole genome shotgun (WGS) entry which is preliminary data.</text>
</comment>
<feature type="transmembrane region" description="Helical" evidence="1">
    <location>
        <begin position="161"/>
        <end position="179"/>
    </location>
</feature>
<keyword evidence="1" id="KW-0472">Membrane</keyword>
<dbReference type="GO" id="GO:0004519">
    <property type="term" value="F:endonuclease activity"/>
    <property type="evidence" value="ECO:0007669"/>
    <property type="project" value="UniProtKB-KW"/>
</dbReference>
<evidence type="ECO:0000313" key="3">
    <source>
        <dbReference type="Proteomes" id="UP000823401"/>
    </source>
</evidence>
<keyword evidence="2" id="KW-0540">Nuclease</keyword>
<dbReference type="InterPro" id="IPR019292">
    <property type="entry name" value="McrC"/>
</dbReference>
<dbReference type="EC" id="3.1.21.-" evidence="2"/>
<dbReference type="PIRSF" id="PIRSF003109">
    <property type="entry name" value="McrC"/>
    <property type="match status" value="1"/>
</dbReference>
<dbReference type="PANTHER" id="PTHR38733:SF1">
    <property type="entry name" value="TYPE IV METHYL-DIRECTED RESTRICTION ENZYME ECOKMCRBC"/>
    <property type="match status" value="1"/>
</dbReference>
<keyword evidence="2" id="KW-0255">Endonuclease</keyword>
<evidence type="ECO:0000256" key="1">
    <source>
        <dbReference type="SAM" id="Phobius"/>
    </source>
</evidence>
<name>A0ABS0LLI1_9LACT</name>
<dbReference type="NCBIfam" id="NF007277">
    <property type="entry name" value="PRK09736.1"/>
    <property type="match status" value="1"/>
</dbReference>
<keyword evidence="1" id="KW-0812">Transmembrane</keyword>
<organism evidence="2 3">
    <name type="scientific">Ruoffia tabacinasalis</name>
    <dbReference type="NCBI Taxonomy" id="87458"/>
    <lineage>
        <taxon>Bacteria</taxon>
        <taxon>Bacillati</taxon>
        <taxon>Bacillota</taxon>
        <taxon>Bacilli</taxon>
        <taxon>Lactobacillales</taxon>
        <taxon>Aerococcaceae</taxon>
        <taxon>Ruoffia</taxon>
    </lineage>
</organism>
<dbReference type="PANTHER" id="PTHR38733">
    <property type="entry name" value="PROTEIN MCRC"/>
    <property type="match status" value="1"/>
</dbReference>
<keyword evidence="3" id="KW-1185">Reference proteome</keyword>
<dbReference type="Pfam" id="PF10117">
    <property type="entry name" value="McrBC"/>
    <property type="match status" value="1"/>
</dbReference>
<accession>A0ABS0LLI1</accession>
<proteinExistence type="predicted"/>
<keyword evidence="2" id="KW-0378">Hydrolase</keyword>
<evidence type="ECO:0000313" key="2">
    <source>
        <dbReference type="EMBL" id="MBG9978897.1"/>
    </source>
</evidence>
<dbReference type="InterPro" id="IPR014407">
    <property type="entry name" value="McrC_bac"/>
</dbReference>
<dbReference type="GO" id="GO:0016787">
    <property type="term" value="F:hydrolase activity"/>
    <property type="evidence" value="ECO:0007669"/>
    <property type="project" value="UniProtKB-KW"/>
</dbReference>